<dbReference type="InterPro" id="IPR011650">
    <property type="entry name" value="Peptidase_M20_dimer"/>
</dbReference>
<dbReference type="InterPro" id="IPR002933">
    <property type="entry name" value="Peptidase_M20"/>
</dbReference>
<reference evidence="6" key="1">
    <citation type="journal article" date="2017" name="Appl. Environ. Microbiol.">
        <title>Molecular characterization of an Endozoicomonas-like organism causing infection in king scallop Pecten maximus L.</title>
        <authorList>
            <person name="Cano I."/>
            <person name="van Aerle R."/>
            <person name="Ross S."/>
            <person name="Verner-Jeffreys D.W."/>
            <person name="Paley R.K."/>
            <person name="Rimmer G."/>
            <person name="Ryder D."/>
            <person name="Hooper P."/>
            <person name="Stone D."/>
            <person name="Feist S.W."/>
        </authorList>
    </citation>
    <scope>NUCLEOTIDE SEQUENCE</scope>
</reference>
<dbReference type="PIRSF" id="PIRSF037238">
    <property type="entry name" value="Carboxypeptidase_G2"/>
    <property type="match status" value="1"/>
</dbReference>
<dbReference type="GO" id="GO:0004180">
    <property type="term" value="F:carboxypeptidase activity"/>
    <property type="evidence" value="ECO:0007669"/>
    <property type="project" value="UniProtKB-KW"/>
</dbReference>
<evidence type="ECO:0000256" key="1">
    <source>
        <dbReference type="ARBA" id="ARBA00001947"/>
    </source>
</evidence>
<dbReference type="EC" id="3.4.17.11" evidence="6"/>
<name>A0A2H9TAC8_9ZZZZ</name>
<dbReference type="PROSITE" id="PS00758">
    <property type="entry name" value="ARGE_DAPE_CPG2_1"/>
    <property type="match status" value="1"/>
</dbReference>
<keyword evidence="6" id="KW-0121">Carboxypeptidase</keyword>
<keyword evidence="4" id="KW-0862">Zinc</keyword>
<dbReference type="GO" id="GO:0046872">
    <property type="term" value="F:metal ion binding"/>
    <property type="evidence" value="ECO:0007669"/>
    <property type="project" value="UniProtKB-KW"/>
</dbReference>
<dbReference type="SUPFAM" id="SSF53187">
    <property type="entry name" value="Zn-dependent exopeptidases"/>
    <property type="match status" value="1"/>
</dbReference>
<accession>A0A2H9TAC8</accession>
<keyword evidence="6" id="KW-0645">Protease</keyword>
<dbReference type="CDD" id="cd03885">
    <property type="entry name" value="M20_CPDG2"/>
    <property type="match status" value="1"/>
</dbReference>
<dbReference type="Gene3D" id="3.30.70.360">
    <property type="match status" value="1"/>
</dbReference>
<evidence type="ECO:0000256" key="4">
    <source>
        <dbReference type="ARBA" id="ARBA00022833"/>
    </source>
</evidence>
<dbReference type="Pfam" id="PF07687">
    <property type="entry name" value="M20_dimer"/>
    <property type="match status" value="1"/>
</dbReference>
<organism evidence="6">
    <name type="scientific">invertebrate metagenome</name>
    <dbReference type="NCBI Taxonomy" id="1711999"/>
    <lineage>
        <taxon>unclassified sequences</taxon>
        <taxon>metagenomes</taxon>
        <taxon>organismal metagenomes</taxon>
    </lineage>
</organism>
<proteinExistence type="predicted"/>
<evidence type="ECO:0000259" key="5">
    <source>
        <dbReference type="Pfam" id="PF07687"/>
    </source>
</evidence>
<dbReference type="Gene3D" id="3.40.630.10">
    <property type="entry name" value="Zn peptidases"/>
    <property type="match status" value="1"/>
</dbReference>
<comment type="caution">
    <text evidence="6">The sequence shown here is derived from an EMBL/GenBank/DDBJ whole genome shotgun (WGS) entry which is preliminary data.</text>
</comment>
<keyword evidence="3 6" id="KW-0378">Hydrolase</keyword>
<comment type="cofactor">
    <cofactor evidence="1">
        <name>Zn(2+)</name>
        <dbReference type="ChEBI" id="CHEBI:29105"/>
    </cofactor>
</comment>
<dbReference type="InterPro" id="IPR036264">
    <property type="entry name" value="Bact_exopeptidase_dim_dom"/>
</dbReference>
<evidence type="ECO:0000256" key="3">
    <source>
        <dbReference type="ARBA" id="ARBA00022801"/>
    </source>
</evidence>
<dbReference type="InterPro" id="IPR050072">
    <property type="entry name" value="Peptidase_M20A"/>
</dbReference>
<feature type="domain" description="Peptidase M20 dimerisation" evidence="5">
    <location>
        <begin position="165"/>
        <end position="263"/>
    </location>
</feature>
<keyword evidence="2" id="KW-0479">Metal-binding</keyword>
<gene>
    <name evidence="6" type="primary">cpg2</name>
    <name evidence="6" type="ORF">CI610_00787</name>
</gene>
<evidence type="ECO:0000256" key="2">
    <source>
        <dbReference type="ARBA" id="ARBA00022723"/>
    </source>
</evidence>
<dbReference type="PANTHER" id="PTHR43808">
    <property type="entry name" value="ACETYLORNITHINE DEACETYLASE"/>
    <property type="match status" value="1"/>
</dbReference>
<dbReference type="EMBL" id="NSIT01000026">
    <property type="protein sequence ID" value="PJE80215.1"/>
    <property type="molecule type" value="Genomic_DNA"/>
</dbReference>
<dbReference type="Pfam" id="PF01546">
    <property type="entry name" value="Peptidase_M20"/>
    <property type="match status" value="1"/>
</dbReference>
<dbReference type="InterPro" id="IPR017150">
    <property type="entry name" value="Pept_M20_glutamate_carboxypep"/>
</dbReference>
<evidence type="ECO:0000313" key="6">
    <source>
        <dbReference type="EMBL" id="PJE80215.1"/>
    </source>
</evidence>
<protein>
    <submittedName>
        <fullName evidence="6">Carboxypeptidase G2</fullName>
        <ecNumber evidence="6">3.4.17.11</ecNumber>
    </submittedName>
</protein>
<dbReference type="PANTHER" id="PTHR43808:SF9">
    <property type="entry name" value="BLL0789 PROTEIN"/>
    <property type="match status" value="1"/>
</dbReference>
<dbReference type="AlphaFoldDB" id="A0A2H9TAC8"/>
<sequence>MDFDELASLININSYTGNKAGVDKNGEIFSRWMTDLGYTVTCYPRETIGDHLFFTTPHCPGKKLLLLGHLDTVFPKGAFESFREDDEWIYGPGVCDMKGGNYVALSALRTVFRQQGHLANVDMLLVSDEETGSDDSKFLTSELAKSYDACLVFEAAGKQYEVVDARKGVATVFLHFAGKAAHAGNHYMDGRNANIAAAKALLALTDLTDLDKGSTVNVGKIMGGIGANTISPEAKLVIDARFSDIDEQKRVMSGIAAVADRNFVDGVSITMTGGIQRHAMMTTKEQQVLLQKLRDITGHPFITEKRGGVSDANTVSAVGVPTLDGFGPYGDGDHTIKERALKSSFEQRISEVTKIVRFYSAGISR</sequence>
<dbReference type="SUPFAM" id="SSF55031">
    <property type="entry name" value="Bacterial exopeptidase dimerisation domain"/>
    <property type="match status" value="1"/>
</dbReference>
<dbReference type="InterPro" id="IPR001261">
    <property type="entry name" value="ArgE/DapE_CS"/>
</dbReference>